<reference evidence="2 3" key="1">
    <citation type="submission" date="2016-11" db="EMBL/GenBank/DDBJ databases">
        <title>Draft Genome Sequences of Nine Cyanobacterial Strains from Diverse Habitats.</title>
        <authorList>
            <person name="Zhu T."/>
            <person name="Hou S."/>
            <person name="Lu X."/>
            <person name="Hess W.R."/>
        </authorList>
    </citation>
    <scope>NUCLEOTIDE SEQUENCE [LARGE SCALE GENOMIC DNA]</scope>
    <source>
        <strain evidence="2 3">IAM M-71</strain>
    </source>
</reference>
<dbReference type="EMBL" id="MRCE01000038">
    <property type="protein sequence ID" value="OKH32581.1"/>
    <property type="molecule type" value="Genomic_DNA"/>
</dbReference>
<gene>
    <name evidence="2" type="ORF">NIES2119_25950</name>
</gene>
<dbReference type="AlphaFoldDB" id="A0A1U7I803"/>
<feature type="chain" id="PRO_5012120593" evidence="1">
    <location>
        <begin position="20"/>
        <end position="141"/>
    </location>
</feature>
<protein>
    <submittedName>
        <fullName evidence="2">Uncharacterized protein</fullName>
    </submittedName>
</protein>
<dbReference type="RefSeq" id="WP_073596385.1">
    <property type="nucleotide sequence ID" value="NZ_MRCE01000038.1"/>
</dbReference>
<comment type="caution">
    <text evidence="2">The sequence shown here is derived from an EMBL/GenBank/DDBJ whole genome shotgun (WGS) entry which is preliminary data.</text>
</comment>
<proteinExistence type="predicted"/>
<accession>A0A1U7I803</accession>
<sequence>MKKHFLLLNLLVFSFIVISSSSGLTESNQILQNLRDGDYYFEGPYTIQKRGNKEVILRKNGNNVMGANIEYFADSPCFKGTIQRNSIVDINWGFPPYGGEERWTFTSGGTINLNKYRKRQLRSDDRRIIELCIQGFRNRRR</sequence>
<dbReference type="Proteomes" id="UP000185860">
    <property type="component" value="Unassembled WGS sequence"/>
</dbReference>
<organism evidence="2 3">
    <name type="scientific">[Phormidium ambiguum] IAM M-71</name>
    <dbReference type="NCBI Taxonomy" id="454136"/>
    <lineage>
        <taxon>Bacteria</taxon>
        <taxon>Bacillati</taxon>
        <taxon>Cyanobacteriota</taxon>
        <taxon>Cyanophyceae</taxon>
        <taxon>Oscillatoriophycideae</taxon>
        <taxon>Aerosakkonematales</taxon>
        <taxon>Aerosakkonemataceae</taxon>
        <taxon>Floridanema</taxon>
    </lineage>
</organism>
<name>A0A1U7I803_9CYAN</name>
<feature type="signal peptide" evidence="1">
    <location>
        <begin position="1"/>
        <end position="19"/>
    </location>
</feature>
<evidence type="ECO:0000313" key="2">
    <source>
        <dbReference type="EMBL" id="OKH32581.1"/>
    </source>
</evidence>
<evidence type="ECO:0000313" key="3">
    <source>
        <dbReference type="Proteomes" id="UP000185860"/>
    </source>
</evidence>
<evidence type="ECO:0000256" key="1">
    <source>
        <dbReference type="SAM" id="SignalP"/>
    </source>
</evidence>
<keyword evidence="1" id="KW-0732">Signal</keyword>